<evidence type="ECO:0000259" key="5">
    <source>
        <dbReference type="PROSITE" id="PS50113"/>
    </source>
</evidence>
<dbReference type="Proteomes" id="UP000219285">
    <property type="component" value="Chromosome"/>
</dbReference>
<feature type="domain" description="PAS" evidence="4">
    <location>
        <begin position="261"/>
        <end position="334"/>
    </location>
</feature>
<keyword evidence="9" id="KW-1185">Reference proteome</keyword>
<dbReference type="Pfam" id="PF00989">
    <property type="entry name" value="PAS"/>
    <property type="match status" value="1"/>
</dbReference>
<sequence>MFLEDQALPKILLVDDQPTVIHQLNNIVKDFGKTYFATNGRSALEMVHQHKPDLVLLDIEMPDFNGYDVCRAIKAIDEFANISIIFITSRVDPASEVIALELGGIDFISKPIVPEVVRARIKNHLSLARQRQELQRVSGELGFLVSSLPVFVAYWDAQLNNLFCNDSKGSWFGIEALQMRNMALRSVVGGQIYHQIIQSLDQSVLQDIPSFDINIVAADGRSVVGQVALAGWNFDPGASGYLMVITDISERKQAEQCLEEEKERIRTTLNSIGDAVIATDTQGRITLLNPVAEELTGWSAARAIGKPIEAIMQLTDGEAGPPVQNPIRLALEEERPVGMALNTFLSNRLTKSIGDDVTAAPIVDQDGNITGTIIVFHNVSEARAMATKMTHLAHHDPLTNLPNRTLLYDRIQQALNSCHREGSVVALFLLDIDHFKAINDVHGHVVGDNLIKQVALALAEKLRDGDTLCRQGGDEFIMLFPRIESTTCVTQVAERLLDVFDRTWTVDENAFRLTASIGISLVPDDAEDVESLYRHADAAMYSAKSAGRKQFLFYSADIESKLQLHRMLEANLVDALANKAFEVFYQPKINVLDGKIVGTEALVRWRQPDGSLTNPASFIPLAEETGLIIPLGKLVLAQAFKQASVWQQQGFDLRVAVNISVVQFEDDNFLAMLDEIVRETGVTASLIEMEITESLLVKDVERVNSIFAALNTRGFRIALDDFGTGYSNLSYIKNFPFDVLKIDQSFVRNMLGSQVDQNIIQAIIQLAQGMNLRLIAEGVETIEHVQALQAMGCEVMQGFYYSPPLPLADFNRLLTRRISLPE</sequence>
<dbReference type="SMART" id="SM00091">
    <property type="entry name" value="PAS"/>
    <property type="match status" value="2"/>
</dbReference>
<dbReference type="NCBIfam" id="TIGR00254">
    <property type="entry name" value="GGDEF"/>
    <property type="match status" value="1"/>
</dbReference>
<dbReference type="InterPro" id="IPR052155">
    <property type="entry name" value="Biofilm_reg_signaling"/>
</dbReference>
<dbReference type="OrthoDB" id="9816034at2"/>
<dbReference type="PROSITE" id="PS50887">
    <property type="entry name" value="GGDEF"/>
    <property type="match status" value="1"/>
</dbReference>
<feature type="modified residue" description="4-aspartylphosphate" evidence="2">
    <location>
        <position position="58"/>
    </location>
</feature>
<dbReference type="Pfam" id="PF00563">
    <property type="entry name" value="EAL"/>
    <property type="match status" value="1"/>
</dbReference>
<dbReference type="InterPro" id="IPR000014">
    <property type="entry name" value="PAS"/>
</dbReference>
<dbReference type="PROSITE" id="PS50883">
    <property type="entry name" value="EAL"/>
    <property type="match status" value="1"/>
</dbReference>
<dbReference type="InterPro" id="IPR000700">
    <property type="entry name" value="PAS-assoc_C"/>
</dbReference>
<evidence type="ECO:0000313" key="9">
    <source>
        <dbReference type="Proteomes" id="UP000219285"/>
    </source>
</evidence>
<dbReference type="Pfam" id="PF08448">
    <property type="entry name" value="PAS_4"/>
    <property type="match status" value="1"/>
</dbReference>
<dbReference type="InterPro" id="IPR035919">
    <property type="entry name" value="EAL_sf"/>
</dbReference>
<dbReference type="GO" id="GO:0000160">
    <property type="term" value="P:phosphorelay signal transduction system"/>
    <property type="evidence" value="ECO:0007669"/>
    <property type="project" value="InterPro"/>
</dbReference>
<dbReference type="SUPFAM" id="SSF55785">
    <property type="entry name" value="PYP-like sensor domain (PAS domain)"/>
    <property type="match status" value="2"/>
</dbReference>
<dbReference type="PROSITE" id="PS50113">
    <property type="entry name" value="PAC"/>
    <property type="match status" value="1"/>
</dbReference>
<dbReference type="Pfam" id="PF00072">
    <property type="entry name" value="Response_reg"/>
    <property type="match status" value="1"/>
</dbReference>
<dbReference type="Gene3D" id="3.30.450.20">
    <property type="entry name" value="PAS domain"/>
    <property type="match status" value="2"/>
</dbReference>
<evidence type="ECO:0000313" key="8">
    <source>
        <dbReference type="EMBL" id="QJR79777.1"/>
    </source>
</evidence>
<dbReference type="SUPFAM" id="SSF55073">
    <property type="entry name" value="Nucleotide cyclase"/>
    <property type="match status" value="1"/>
</dbReference>
<dbReference type="InterPro" id="IPR035965">
    <property type="entry name" value="PAS-like_dom_sf"/>
</dbReference>
<dbReference type="InterPro" id="IPR000160">
    <property type="entry name" value="GGDEF_dom"/>
</dbReference>
<evidence type="ECO:0000256" key="1">
    <source>
        <dbReference type="ARBA" id="ARBA00001946"/>
    </source>
</evidence>
<dbReference type="KEGG" id="apel:CA267_002680"/>
<dbReference type="PANTHER" id="PTHR44757">
    <property type="entry name" value="DIGUANYLATE CYCLASE DGCP"/>
    <property type="match status" value="1"/>
</dbReference>
<dbReference type="Gene3D" id="3.20.20.450">
    <property type="entry name" value="EAL domain"/>
    <property type="match status" value="1"/>
</dbReference>
<dbReference type="FunFam" id="3.30.70.270:FF:000001">
    <property type="entry name" value="Diguanylate cyclase domain protein"/>
    <property type="match status" value="1"/>
</dbReference>
<dbReference type="CDD" id="cd00130">
    <property type="entry name" value="PAS"/>
    <property type="match status" value="1"/>
</dbReference>
<evidence type="ECO:0000256" key="2">
    <source>
        <dbReference type="PROSITE-ProRule" id="PRU00169"/>
    </source>
</evidence>
<dbReference type="InterPro" id="IPR013656">
    <property type="entry name" value="PAS_4"/>
</dbReference>
<dbReference type="GO" id="GO:0003824">
    <property type="term" value="F:catalytic activity"/>
    <property type="evidence" value="ECO:0007669"/>
    <property type="project" value="UniProtKB-ARBA"/>
</dbReference>
<dbReference type="InterPro" id="IPR029787">
    <property type="entry name" value="Nucleotide_cyclase"/>
</dbReference>
<dbReference type="PANTHER" id="PTHR44757:SF4">
    <property type="entry name" value="DIGUANYLATE CYCLASE DGCE-RELATED"/>
    <property type="match status" value="1"/>
</dbReference>
<dbReference type="InterPro" id="IPR001789">
    <property type="entry name" value="Sig_transdc_resp-reg_receiver"/>
</dbReference>
<reference evidence="8 9" key="2">
    <citation type="submission" date="2020-04" db="EMBL/GenBank/DDBJ databases">
        <title>Complete genome sequence of Alteromonas pelagimontana 5.12T.</title>
        <authorList>
            <person name="Sinha R.K."/>
            <person name="Krishnan K.P."/>
            <person name="Kurian J.P."/>
        </authorList>
    </citation>
    <scope>NUCLEOTIDE SEQUENCE [LARGE SCALE GENOMIC DNA]</scope>
    <source>
        <strain evidence="8 9">5.12</strain>
    </source>
</reference>
<dbReference type="AlphaFoldDB" id="A0A6M4M9H6"/>
<dbReference type="InterPro" id="IPR001633">
    <property type="entry name" value="EAL_dom"/>
</dbReference>
<dbReference type="SUPFAM" id="SSF52172">
    <property type="entry name" value="CheY-like"/>
    <property type="match status" value="1"/>
</dbReference>
<dbReference type="Pfam" id="PF00990">
    <property type="entry name" value="GGDEF"/>
    <property type="match status" value="1"/>
</dbReference>
<dbReference type="EMBL" id="CP052766">
    <property type="protein sequence ID" value="QJR79777.1"/>
    <property type="molecule type" value="Genomic_DNA"/>
</dbReference>
<dbReference type="PROSITE" id="PS50110">
    <property type="entry name" value="RESPONSE_REGULATORY"/>
    <property type="match status" value="1"/>
</dbReference>
<feature type="domain" description="GGDEF" evidence="7">
    <location>
        <begin position="423"/>
        <end position="556"/>
    </location>
</feature>
<reference evidence="9" key="1">
    <citation type="submission" date="2014-12" db="EMBL/GenBank/DDBJ databases">
        <title>Complete genome sequence of a multi-drug resistant Klebsiella pneumoniae.</title>
        <authorList>
            <person name="Hua X."/>
            <person name="Chen Q."/>
            <person name="Li X."/>
            <person name="Feng Y."/>
            <person name="Ruan Z."/>
            <person name="Yu Y."/>
        </authorList>
    </citation>
    <scope>NUCLEOTIDE SEQUENCE [LARGE SCALE GENOMIC DNA]</scope>
    <source>
        <strain evidence="9">5.12</strain>
    </source>
</reference>
<dbReference type="CDD" id="cd01948">
    <property type="entry name" value="EAL"/>
    <property type="match status" value="1"/>
</dbReference>
<dbReference type="RefSeq" id="WP_075608908.1">
    <property type="nucleotide sequence ID" value="NZ_CP052766.1"/>
</dbReference>
<evidence type="ECO:0000259" key="4">
    <source>
        <dbReference type="PROSITE" id="PS50112"/>
    </source>
</evidence>
<dbReference type="PROSITE" id="PS50112">
    <property type="entry name" value="PAS"/>
    <property type="match status" value="1"/>
</dbReference>
<dbReference type="SUPFAM" id="SSF141868">
    <property type="entry name" value="EAL domain-like"/>
    <property type="match status" value="1"/>
</dbReference>
<evidence type="ECO:0000259" key="6">
    <source>
        <dbReference type="PROSITE" id="PS50883"/>
    </source>
</evidence>
<comment type="cofactor">
    <cofactor evidence="1">
        <name>Mg(2+)</name>
        <dbReference type="ChEBI" id="CHEBI:18420"/>
    </cofactor>
</comment>
<feature type="domain" description="PAC" evidence="5">
    <location>
        <begin position="209"/>
        <end position="260"/>
    </location>
</feature>
<organism evidence="8 9">
    <name type="scientific">Alteromonas pelagimontana</name>
    <dbReference type="NCBI Taxonomy" id="1858656"/>
    <lineage>
        <taxon>Bacteria</taxon>
        <taxon>Pseudomonadati</taxon>
        <taxon>Pseudomonadota</taxon>
        <taxon>Gammaproteobacteria</taxon>
        <taxon>Alteromonadales</taxon>
        <taxon>Alteromonadaceae</taxon>
        <taxon>Alteromonas/Salinimonas group</taxon>
        <taxon>Alteromonas</taxon>
    </lineage>
</organism>
<dbReference type="InterPro" id="IPR011006">
    <property type="entry name" value="CheY-like_superfamily"/>
</dbReference>
<dbReference type="NCBIfam" id="TIGR00229">
    <property type="entry name" value="sensory_box"/>
    <property type="match status" value="1"/>
</dbReference>
<dbReference type="SMART" id="SM00267">
    <property type="entry name" value="GGDEF"/>
    <property type="match status" value="1"/>
</dbReference>
<dbReference type="InterPro" id="IPR043128">
    <property type="entry name" value="Rev_trsase/Diguanyl_cyclase"/>
</dbReference>
<name>A0A6M4M9H6_9ALTE</name>
<dbReference type="SMART" id="SM00052">
    <property type="entry name" value="EAL"/>
    <property type="match status" value="1"/>
</dbReference>
<feature type="domain" description="Response regulatory" evidence="3">
    <location>
        <begin position="10"/>
        <end position="125"/>
    </location>
</feature>
<feature type="domain" description="EAL" evidence="6">
    <location>
        <begin position="565"/>
        <end position="818"/>
    </location>
</feature>
<dbReference type="CDD" id="cd01949">
    <property type="entry name" value="GGDEF"/>
    <property type="match status" value="1"/>
</dbReference>
<evidence type="ECO:0000259" key="3">
    <source>
        <dbReference type="PROSITE" id="PS50110"/>
    </source>
</evidence>
<keyword evidence="2" id="KW-0597">Phosphoprotein</keyword>
<dbReference type="GO" id="GO:0006355">
    <property type="term" value="P:regulation of DNA-templated transcription"/>
    <property type="evidence" value="ECO:0007669"/>
    <property type="project" value="InterPro"/>
</dbReference>
<dbReference type="InterPro" id="IPR013767">
    <property type="entry name" value="PAS_fold"/>
</dbReference>
<evidence type="ECO:0000259" key="7">
    <source>
        <dbReference type="PROSITE" id="PS50887"/>
    </source>
</evidence>
<dbReference type="Gene3D" id="3.40.50.2300">
    <property type="match status" value="1"/>
</dbReference>
<protein>
    <submittedName>
        <fullName evidence="8">EAL domain-containing protein</fullName>
    </submittedName>
</protein>
<dbReference type="Gene3D" id="3.30.70.270">
    <property type="match status" value="1"/>
</dbReference>
<gene>
    <name evidence="8" type="ORF">CA267_002680</name>
</gene>
<dbReference type="SMART" id="SM00448">
    <property type="entry name" value="REC"/>
    <property type="match status" value="1"/>
</dbReference>
<accession>A0A6M4M9H6</accession>
<proteinExistence type="predicted"/>